<feature type="compositionally biased region" description="Polar residues" evidence="1">
    <location>
        <begin position="121"/>
        <end position="139"/>
    </location>
</feature>
<feature type="region of interest" description="Disordered" evidence="1">
    <location>
        <begin position="119"/>
        <end position="229"/>
    </location>
</feature>
<feature type="region of interest" description="Disordered" evidence="1">
    <location>
        <begin position="50"/>
        <end position="77"/>
    </location>
</feature>
<name>A0AAE1PBP2_9EUCA</name>
<evidence type="ECO:0000313" key="2">
    <source>
        <dbReference type="EMBL" id="KAK4304451.1"/>
    </source>
</evidence>
<accession>A0AAE1PBP2</accession>
<gene>
    <name evidence="2" type="ORF">Pmani_023598</name>
</gene>
<evidence type="ECO:0000256" key="1">
    <source>
        <dbReference type="SAM" id="MobiDB-lite"/>
    </source>
</evidence>
<feature type="compositionally biased region" description="Low complexity" evidence="1">
    <location>
        <begin position="150"/>
        <end position="167"/>
    </location>
</feature>
<dbReference type="AlphaFoldDB" id="A0AAE1PBP2"/>
<reference evidence="2" key="1">
    <citation type="submission" date="2023-11" db="EMBL/GenBank/DDBJ databases">
        <title>Genome assemblies of two species of porcelain crab, Petrolisthes cinctipes and Petrolisthes manimaculis (Anomura: Porcellanidae).</title>
        <authorList>
            <person name="Angst P."/>
        </authorList>
    </citation>
    <scope>NUCLEOTIDE SEQUENCE</scope>
    <source>
        <strain evidence="2">PB745_02</strain>
        <tissue evidence="2">Gill</tissue>
    </source>
</reference>
<evidence type="ECO:0000313" key="3">
    <source>
        <dbReference type="Proteomes" id="UP001292094"/>
    </source>
</evidence>
<comment type="caution">
    <text evidence="2">The sequence shown here is derived from an EMBL/GenBank/DDBJ whole genome shotgun (WGS) entry which is preliminary data.</text>
</comment>
<sequence length="280" mass="32285">MPREFQHPFHKLPWLLEEEYDSLEDLRYMDGRVWTREQRQPAVLPLWMDEEDEEEDVQPRRSTNTGRRHRYHRQDEDEASLEVVAPLIDPRRAVLLPGYTGDQYLSVWMKSDDDDDDLCLNNRSSSKPDNPNRNTSTSKFEIPKIVETQSLGTSAPSTSSTTSSSGSVDADTHVTNNNGNSNQHQTDTPGGERKQKKKKKKKKKKKSQQQDPGKLNDQHSRLSLNSLRRSSTLTRINEFLQRARSEVFEGDDGKSTREKIRHLLRNSHADDAQRLVTLCC</sequence>
<organism evidence="2 3">
    <name type="scientific">Petrolisthes manimaculis</name>
    <dbReference type="NCBI Taxonomy" id="1843537"/>
    <lineage>
        <taxon>Eukaryota</taxon>
        <taxon>Metazoa</taxon>
        <taxon>Ecdysozoa</taxon>
        <taxon>Arthropoda</taxon>
        <taxon>Crustacea</taxon>
        <taxon>Multicrustacea</taxon>
        <taxon>Malacostraca</taxon>
        <taxon>Eumalacostraca</taxon>
        <taxon>Eucarida</taxon>
        <taxon>Decapoda</taxon>
        <taxon>Pleocyemata</taxon>
        <taxon>Anomura</taxon>
        <taxon>Galatheoidea</taxon>
        <taxon>Porcellanidae</taxon>
        <taxon>Petrolisthes</taxon>
    </lineage>
</organism>
<proteinExistence type="predicted"/>
<keyword evidence="3" id="KW-1185">Reference proteome</keyword>
<dbReference type="EMBL" id="JAWZYT010002423">
    <property type="protein sequence ID" value="KAK4304451.1"/>
    <property type="molecule type" value="Genomic_DNA"/>
</dbReference>
<protein>
    <submittedName>
        <fullName evidence="2">Uncharacterized protein</fullName>
    </submittedName>
</protein>
<feature type="compositionally biased region" description="Polar residues" evidence="1">
    <location>
        <begin position="173"/>
        <end position="188"/>
    </location>
</feature>
<dbReference type="Proteomes" id="UP001292094">
    <property type="component" value="Unassembled WGS sequence"/>
</dbReference>
<feature type="compositionally biased region" description="Basic residues" evidence="1">
    <location>
        <begin position="194"/>
        <end position="207"/>
    </location>
</feature>